<protein>
    <submittedName>
        <fullName evidence="2">Uncharacterized protein</fullName>
    </submittedName>
</protein>
<proteinExistence type="predicted"/>
<evidence type="ECO:0000256" key="1">
    <source>
        <dbReference type="SAM" id="Phobius"/>
    </source>
</evidence>
<dbReference type="AlphaFoldDB" id="A0A6A7BNR5"/>
<sequence>MADLSDPPSHNATPKLIHRDLEYGSIDAEAPLDRADSGVEVSPIEPPSGYTYRQQYRIIPPRISGHGRLIAARRTVPYWIGLVSVVGAFAWAVLCAIYIYRLGGG</sequence>
<dbReference type="EMBL" id="MU006288">
    <property type="protein sequence ID" value="KAF2856487.1"/>
    <property type="molecule type" value="Genomic_DNA"/>
</dbReference>
<keyword evidence="3" id="KW-1185">Reference proteome</keyword>
<dbReference type="Proteomes" id="UP000799423">
    <property type="component" value="Unassembled WGS sequence"/>
</dbReference>
<gene>
    <name evidence="2" type="ORF">T440DRAFT_411400</name>
</gene>
<keyword evidence="1" id="KW-1133">Transmembrane helix</keyword>
<reference evidence="2" key="1">
    <citation type="submission" date="2020-01" db="EMBL/GenBank/DDBJ databases">
        <authorList>
            <consortium name="DOE Joint Genome Institute"/>
            <person name="Haridas S."/>
            <person name="Albert R."/>
            <person name="Binder M."/>
            <person name="Bloem J."/>
            <person name="Labutti K."/>
            <person name="Salamov A."/>
            <person name="Andreopoulos B."/>
            <person name="Baker S.E."/>
            <person name="Barry K."/>
            <person name="Bills G."/>
            <person name="Bluhm B.H."/>
            <person name="Cannon C."/>
            <person name="Castanera R."/>
            <person name="Culley D.E."/>
            <person name="Daum C."/>
            <person name="Ezra D."/>
            <person name="Gonzalez J.B."/>
            <person name="Henrissat B."/>
            <person name="Kuo A."/>
            <person name="Liang C."/>
            <person name="Lipzen A."/>
            <person name="Lutzoni F."/>
            <person name="Magnuson J."/>
            <person name="Mondo S."/>
            <person name="Nolan M."/>
            <person name="Ohm R."/>
            <person name="Pangilinan J."/>
            <person name="Park H.-J."/>
            <person name="Ramirez L."/>
            <person name="Alfaro M."/>
            <person name="Sun H."/>
            <person name="Tritt A."/>
            <person name="Yoshinaga Y."/>
            <person name="Zwiers L.-H."/>
            <person name="Turgeon B.G."/>
            <person name="Goodwin S.B."/>
            <person name="Spatafora J.W."/>
            <person name="Crous P.W."/>
            <person name="Grigoriev I.V."/>
        </authorList>
    </citation>
    <scope>NUCLEOTIDE SEQUENCE</scope>
    <source>
        <strain evidence="2">IPT5</strain>
    </source>
</reference>
<evidence type="ECO:0000313" key="3">
    <source>
        <dbReference type="Proteomes" id="UP000799423"/>
    </source>
</evidence>
<evidence type="ECO:0000313" key="2">
    <source>
        <dbReference type="EMBL" id="KAF2856487.1"/>
    </source>
</evidence>
<feature type="transmembrane region" description="Helical" evidence="1">
    <location>
        <begin position="78"/>
        <end position="100"/>
    </location>
</feature>
<keyword evidence="1" id="KW-0472">Membrane</keyword>
<name>A0A6A7BNR5_9PLEO</name>
<organism evidence="2 3">
    <name type="scientific">Plenodomus tracheiphilus IPT5</name>
    <dbReference type="NCBI Taxonomy" id="1408161"/>
    <lineage>
        <taxon>Eukaryota</taxon>
        <taxon>Fungi</taxon>
        <taxon>Dikarya</taxon>
        <taxon>Ascomycota</taxon>
        <taxon>Pezizomycotina</taxon>
        <taxon>Dothideomycetes</taxon>
        <taxon>Pleosporomycetidae</taxon>
        <taxon>Pleosporales</taxon>
        <taxon>Pleosporineae</taxon>
        <taxon>Leptosphaeriaceae</taxon>
        <taxon>Plenodomus</taxon>
    </lineage>
</organism>
<keyword evidence="1" id="KW-0812">Transmembrane</keyword>
<dbReference type="OrthoDB" id="3659759at2759"/>
<accession>A0A6A7BNR5</accession>